<organism evidence="1 2">
    <name type="scientific">Candidatus Methanoperedens nitratireducens</name>
    <dbReference type="NCBI Taxonomy" id="1392998"/>
    <lineage>
        <taxon>Archaea</taxon>
        <taxon>Methanobacteriati</taxon>
        <taxon>Methanobacteriota</taxon>
        <taxon>Stenosarchaea group</taxon>
        <taxon>Methanomicrobia</taxon>
        <taxon>Methanosarcinales</taxon>
        <taxon>ANME-2 cluster</taxon>
        <taxon>Candidatus Methanoperedentaceae</taxon>
        <taxon>Candidatus Methanoperedens</taxon>
    </lineage>
</organism>
<dbReference type="RefSeq" id="WP_143311723.1">
    <property type="nucleotide sequence ID" value="NZ_FZMP01000135.1"/>
</dbReference>
<evidence type="ECO:0000313" key="1">
    <source>
        <dbReference type="EMBL" id="SNQ61024.1"/>
    </source>
</evidence>
<reference evidence="2" key="1">
    <citation type="submission" date="2017-06" db="EMBL/GenBank/DDBJ databases">
        <authorList>
            <person name="Cremers G."/>
        </authorList>
    </citation>
    <scope>NUCLEOTIDE SEQUENCE [LARGE SCALE GENOMIC DNA]</scope>
</reference>
<dbReference type="Proteomes" id="UP000218615">
    <property type="component" value="Unassembled WGS sequence"/>
</dbReference>
<accession>A0A284VP22</accession>
<gene>
    <name evidence="1" type="ORF">MNV_220018</name>
</gene>
<evidence type="ECO:0000313" key="2">
    <source>
        <dbReference type="Proteomes" id="UP000218615"/>
    </source>
</evidence>
<keyword evidence="2" id="KW-1185">Reference proteome</keyword>
<sequence length="174" mass="20500">MIKNSKKRNNTEFAILASASPSLSPKHPVVVNLQLDYWIDAVNEYKKIKENNNPNLSYMIKTVNLLGSSLSNLFGANYHTINKRKETPSLKILVEKAGLKTDSRDLYERFLRFNQFYNDVAKHFSSIKIDKAKDLDMNNLKEYMEITRDVWIWYFSKFYYNIPDEQLSHFKIAF</sequence>
<dbReference type="AlphaFoldDB" id="A0A284VP22"/>
<name>A0A284VP22_9EURY</name>
<dbReference type="EMBL" id="FZMP01000135">
    <property type="protein sequence ID" value="SNQ61024.1"/>
    <property type="molecule type" value="Genomic_DNA"/>
</dbReference>
<protein>
    <submittedName>
        <fullName evidence="1">Uncharacterized protein</fullName>
    </submittedName>
</protein>
<proteinExistence type="predicted"/>